<accession>A0A670HY44</accession>
<dbReference type="Proteomes" id="UP000472272">
    <property type="component" value="Chromosome 3"/>
</dbReference>
<dbReference type="InterPro" id="IPR002347">
    <property type="entry name" value="SDR_fam"/>
</dbReference>
<dbReference type="InterPro" id="IPR036291">
    <property type="entry name" value="NAD(P)-bd_dom_sf"/>
</dbReference>
<dbReference type="InterPro" id="IPR052992">
    <property type="entry name" value="SDR_member_12"/>
</dbReference>
<dbReference type="Pfam" id="PF00106">
    <property type="entry name" value="adh_short"/>
    <property type="match status" value="1"/>
</dbReference>
<reference evidence="2 3" key="1">
    <citation type="journal article" date="2019" name="Proc. Natl. Acad. Sci. U.S.A.">
        <title>Regulatory changes in pterin and carotenoid genes underlie balanced color polymorphisms in the wall lizard.</title>
        <authorList>
            <person name="Andrade P."/>
            <person name="Pinho C."/>
            <person name="Perez I de Lanuza G."/>
            <person name="Afonso S."/>
            <person name="Brejcha J."/>
            <person name="Rubin C.J."/>
            <person name="Wallerman O."/>
            <person name="Pereira P."/>
            <person name="Sabatino S.J."/>
            <person name="Bellati A."/>
            <person name="Pellitteri-Rosa D."/>
            <person name="Bosakova Z."/>
            <person name="Bunikis I."/>
            <person name="Carretero M.A."/>
            <person name="Feiner N."/>
            <person name="Marsik P."/>
            <person name="Pauperio F."/>
            <person name="Salvi D."/>
            <person name="Soler L."/>
            <person name="While G.M."/>
            <person name="Uller T."/>
            <person name="Font E."/>
            <person name="Andersson L."/>
            <person name="Carneiro M."/>
        </authorList>
    </citation>
    <scope>NUCLEOTIDE SEQUENCE</scope>
</reference>
<evidence type="ECO:0000313" key="3">
    <source>
        <dbReference type="Proteomes" id="UP000472272"/>
    </source>
</evidence>
<reference evidence="2" key="2">
    <citation type="submission" date="2025-08" db="UniProtKB">
        <authorList>
            <consortium name="Ensembl"/>
        </authorList>
    </citation>
    <scope>IDENTIFICATION</scope>
</reference>
<keyword evidence="3" id="KW-1185">Reference proteome</keyword>
<reference evidence="2" key="3">
    <citation type="submission" date="2025-09" db="UniProtKB">
        <authorList>
            <consortium name="Ensembl"/>
        </authorList>
    </citation>
    <scope>IDENTIFICATION</scope>
</reference>
<proteinExistence type="predicted"/>
<dbReference type="PANTHER" id="PTHR44656">
    <property type="entry name" value="DEHYDROGENASE/REDUCTASE SDR FAMILY MEMBER 12"/>
    <property type="match status" value="1"/>
</dbReference>
<dbReference type="PRINTS" id="PR00081">
    <property type="entry name" value="GDHRDH"/>
</dbReference>
<sequence>MPLARNPVKLLKFVFCFHNKAFCLRSPKSRTRGVWLEVRGNSRCRGTTIPATTAAILCVCVCDGRYTRIPLTHPPGRRPPSLERRLFASGGAGRRRGSGPRPVLAMSLYRNSVWFVKGLRHYCRSGYESASKHFVPEDLEVDVTGRHFMVTGGNSGIGKAAAKEIARRGGLVHLVCRNKDRAEEAKKDITTETDNQNVFIHILDMSDPKGIWEFTERFKNEHRLNVLVNNAGCMVNQRELTKDGLEKNFATNTLGTYILTTALLPLLEREDDPRVTTLSAFRGRDMKCSVLFGNPPRDRRTITVSSGGMLVQKLDVSNLQSENVAFDGTMVYAQNKRQQVVMTEQWAKAHPSVHFSSMHPGWADTPAVRSSMPDFYEKMKNRLRTEDQGADTVVWLAVSREAGKQASGQFFQDRQPVPTHLPLAQTKSSPGDEAKLMQFLEELSQKFKPR</sequence>
<organism evidence="2 3">
    <name type="scientific">Podarcis muralis</name>
    <name type="common">Wall lizard</name>
    <name type="synonym">Lacerta muralis</name>
    <dbReference type="NCBI Taxonomy" id="64176"/>
    <lineage>
        <taxon>Eukaryota</taxon>
        <taxon>Metazoa</taxon>
        <taxon>Chordata</taxon>
        <taxon>Craniata</taxon>
        <taxon>Vertebrata</taxon>
        <taxon>Euteleostomi</taxon>
        <taxon>Lepidosauria</taxon>
        <taxon>Squamata</taxon>
        <taxon>Bifurcata</taxon>
        <taxon>Unidentata</taxon>
        <taxon>Episquamata</taxon>
        <taxon>Laterata</taxon>
        <taxon>Lacertibaenia</taxon>
        <taxon>Lacertidae</taxon>
        <taxon>Podarcis</taxon>
    </lineage>
</organism>
<name>A0A670HY44_PODMU</name>
<feature type="region of interest" description="Disordered" evidence="1">
    <location>
        <begin position="408"/>
        <end position="431"/>
    </location>
</feature>
<dbReference type="PANTHER" id="PTHR44656:SF7">
    <property type="entry name" value="DEHYDROGENASE_REDUCTASE SDR FAMILY MEMBER 12"/>
    <property type="match status" value="1"/>
</dbReference>
<dbReference type="GeneTree" id="ENSGT00940000163978"/>
<evidence type="ECO:0000256" key="1">
    <source>
        <dbReference type="SAM" id="MobiDB-lite"/>
    </source>
</evidence>
<dbReference type="SUPFAM" id="SSF51735">
    <property type="entry name" value="NAD(P)-binding Rossmann-fold domains"/>
    <property type="match status" value="1"/>
</dbReference>
<evidence type="ECO:0008006" key="4">
    <source>
        <dbReference type="Google" id="ProtNLM"/>
    </source>
</evidence>
<dbReference type="Ensembl" id="ENSPMRT00000004825.1">
    <property type="protein sequence ID" value="ENSPMRP00000004526.1"/>
    <property type="gene ID" value="ENSPMRG00000003092.1"/>
</dbReference>
<protein>
    <recommendedName>
        <fullName evidence="4">Dehydrogenase/reductase 12</fullName>
    </recommendedName>
</protein>
<dbReference type="Gene3D" id="3.40.50.720">
    <property type="entry name" value="NAD(P)-binding Rossmann-like Domain"/>
    <property type="match status" value="1"/>
</dbReference>
<dbReference type="AlphaFoldDB" id="A0A670HY44"/>
<dbReference type="OMA" id="TYIMTTA"/>
<evidence type="ECO:0000313" key="2">
    <source>
        <dbReference type="Ensembl" id="ENSPMRP00000004526.1"/>
    </source>
</evidence>